<keyword evidence="3" id="KW-0560">Oxidoreductase</keyword>
<dbReference type="PROSITE" id="PS51387">
    <property type="entry name" value="FAD_PCMH"/>
    <property type="match status" value="1"/>
</dbReference>
<dbReference type="SUPFAM" id="SSF56176">
    <property type="entry name" value="FAD-binding/transporter-associated domain-like"/>
    <property type="match status" value="1"/>
</dbReference>
<dbReference type="SMART" id="SM01092">
    <property type="entry name" value="CO_deh_flav_C"/>
    <property type="match status" value="1"/>
</dbReference>
<dbReference type="PANTHER" id="PTHR42659">
    <property type="entry name" value="XANTHINE DEHYDROGENASE SUBUNIT C-RELATED"/>
    <property type="match status" value="1"/>
</dbReference>
<dbReference type="Gene3D" id="3.30.390.50">
    <property type="entry name" value="CO dehydrogenase flavoprotein, C-terminal domain"/>
    <property type="match status" value="1"/>
</dbReference>
<dbReference type="Gene3D" id="3.30.43.10">
    <property type="entry name" value="Uridine Diphospho-n-acetylenolpyruvylglucosamine Reductase, domain 2"/>
    <property type="match status" value="1"/>
</dbReference>
<dbReference type="Pfam" id="PF03450">
    <property type="entry name" value="CO_deh_flav_C"/>
    <property type="match status" value="1"/>
</dbReference>
<dbReference type="InterPro" id="IPR005107">
    <property type="entry name" value="CO_DH_flav_C"/>
</dbReference>
<evidence type="ECO:0000259" key="4">
    <source>
        <dbReference type="PROSITE" id="PS51387"/>
    </source>
</evidence>
<sequence>MIPPAFDYVRPAGVEEAVRVLAAAADAGDEAKVLAGGQSLVPLLRLRLAFPDLVVDIGRLPGLRGVREEDGRLVVGALTTHHEVIRDPLVRRHAGLLAAATARVADPAVRHRGTLCGSLAHADPAGDLPAVLLALDAELVAVGPRGRRAIPAGEFFTDYLETALAPDELLVEVRVARTDGWGFHYEKFQRAAQSWAVVGVAALVRRENGHIAEARIGLTNMGPTPLRASATEQALPGADGPGAVARAARAATLGTRPGRDASAAPDYRAHLARVLTRRAVLAAAGMAGAGTG</sequence>
<keyword evidence="1" id="KW-0285">Flavoprotein</keyword>
<accession>A0ABP9B493</accession>
<evidence type="ECO:0000256" key="1">
    <source>
        <dbReference type="ARBA" id="ARBA00022630"/>
    </source>
</evidence>
<dbReference type="EMBL" id="BAABIG010000013">
    <property type="protein sequence ID" value="GAA4789348.1"/>
    <property type="molecule type" value="Genomic_DNA"/>
</dbReference>
<name>A0ABP9B493_9ACTN</name>
<evidence type="ECO:0000313" key="6">
    <source>
        <dbReference type="Proteomes" id="UP001501265"/>
    </source>
</evidence>
<dbReference type="InterPro" id="IPR016166">
    <property type="entry name" value="FAD-bd_PCMH"/>
</dbReference>
<proteinExistence type="predicted"/>
<dbReference type="PANTHER" id="PTHR42659:SF2">
    <property type="entry name" value="XANTHINE DEHYDROGENASE SUBUNIT C-RELATED"/>
    <property type="match status" value="1"/>
</dbReference>
<evidence type="ECO:0000256" key="2">
    <source>
        <dbReference type="ARBA" id="ARBA00022827"/>
    </source>
</evidence>
<evidence type="ECO:0000313" key="5">
    <source>
        <dbReference type="EMBL" id="GAA4789348.1"/>
    </source>
</evidence>
<dbReference type="SUPFAM" id="SSF55447">
    <property type="entry name" value="CO dehydrogenase flavoprotein C-terminal domain-like"/>
    <property type="match status" value="1"/>
</dbReference>
<evidence type="ECO:0000256" key="3">
    <source>
        <dbReference type="ARBA" id="ARBA00023002"/>
    </source>
</evidence>
<protein>
    <submittedName>
        <fullName evidence="5">Xanthine dehydrogenase family protein subunit M</fullName>
    </submittedName>
</protein>
<feature type="domain" description="FAD-binding PCMH-type" evidence="4">
    <location>
        <begin position="1"/>
        <end position="180"/>
    </location>
</feature>
<keyword evidence="6" id="KW-1185">Reference proteome</keyword>
<comment type="caution">
    <text evidence="5">The sequence shown here is derived from an EMBL/GenBank/DDBJ whole genome shotgun (WGS) entry which is preliminary data.</text>
</comment>
<dbReference type="InterPro" id="IPR051312">
    <property type="entry name" value="Diverse_Substr_Oxidored"/>
</dbReference>
<dbReference type="Proteomes" id="UP001501265">
    <property type="component" value="Unassembled WGS sequence"/>
</dbReference>
<reference evidence="6" key="1">
    <citation type="journal article" date="2019" name="Int. J. Syst. Evol. Microbiol.">
        <title>The Global Catalogue of Microorganisms (GCM) 10K type strain sequencing project: providing services to taxonomists for standard genome sequencing and annotation.</title>
        <authorList>
            <consortium name="The Broad Institute Genomics Platform"/>
            <consortium name="The Broad Institute Genome Sequencing Center for Infectious Disease"/>
            <person name="Wu L."/>
            <person name="Ma J."/>
        </authorList>
    </citation>
    <scope>NUCLEOTIDE SEQUENCE [LARGE SCALE GENOMIC DNA]</scope>
    <source>
        <strain evidence="6">JCM 18081</strain>
    </source>
</reference>
<dbReference type="Gene3D" id="3.30.465.10">
    <property type="match status" value="1"/>
</dbReference>
<dbReference type="Pfam" id="PF00941">
    <property type="entry name" value="FAD_binding_5"/>
    <property type="match status" value="1"/>
</dbReference>
<dbReference type="InterPro" id="IPR036683">
    <property type="entry name" value="CO_DH_flav_C_dom_sf"/>
</dbReference>
<dbReference type="InterPro" id="IPR016167">
    <property type="entry name" value="FAD-bd_PCMH_sub1"/>
</dbReference>
<dbReference type="InterPro" id="IPR016169">
    <property type="entry name" value="FAD-bd_PCMH_sub2"/>
</dbReference>
<dbReference type="InterPro" id="IPR002346">
    <property type="entry name" value="Mopterin_DH_FAD-bd"/>
</dbReference>
<organism evidence="5 6">
    <name type="scientific">Streptomyces ziwulingensis</name>
    <dbReference type="NCBI Taxonomy" id="1045501"/>
    <lineage>
        <taxon>Bacteria</taxon>
        <taxon>Bacillati</taxon>
        <taxon>Actinomycetota</taxon>
        <taxon>Actinomycetes</taxon>
        <taxon>Kitasatosporales</taxon>
        <taxon>Streptomycetaceae</taxon>
        <taxon>Streptomyces</taxon>
    </lineage>
</organism>
<dbReference type="InterPro" id="IPR036318">
    <property type="entry name" value="FAD-bd_PCMH-like_sf"/>
</dbReference>
<keyword evidence="2" id="KW-0274">FAD</keyword>
<dbReference type="RefSeq" id="WP_345617902.1">
    <property type="nucleotide sequence ID" value="NZ_BAABIG010000013.1"/>
</dbReference>
<gene>
    <name evidence="5" type="ORF">GCM10023220_12630</name>
</gene>